<keyword evidence="3" id="KW-1185">Reference proteome</keyword>
<feature type="non-terminal residue" evidence="2">
    <location>
        <position position="597"/>
    </location>
</feature>
<sequence length="597" mass="67393">MGRSLPQPIIRSVDDLRSNRFPRPTPPVSLPPLKGRIQSAAQMGFDDYYGLRPTKEDMMFKHRRTDEILEKPEMIYLHSGTGEETVKLHPWSLDRFIDRGYRLPSNFAQMTHYRAPTLPSWHVLQAGISREESEMPLQLHPSLQPHTLGRAEGTLRQMEVKVEVVGMAEMLAKAMERGSWEAEQVFVRGLDPETGTPLVVDLERDSKPLDEDSVHFKVDVDSVIFVGRHIRTVSAVKIKCGPTMLPTPPLSKDNKISVTLLEPPSQEEVDTLQFEWNTQQIPLFHIPHTELFRLEAEGSVLIFFPRMYRKEGKNSSWTRKLPAQIQIRFWDNIVLPALAETASPGSDIYVPTSVEEGQRKAKAGTGTGNLNSIKTLSVQPAHLEKFFDRMESRIAAGASDDPVISGFGSFICMVEGKGIKGSTHTVVEDDDSLLGENSPLAKMKTVFPQLDWEWMTNRRNGELYVDLAFSFNPDYLKKEPNGVAGLWRLKAAEASMGACGFRLGVLHNTNTLNDFGGMQADMSTEKNRMQRSQVKSRIMYNLLYEAARPKANHALIVDVESAMMGDITSLEQNAEREKYWEGAVRGRCFGVRDEYRM</sequence>
<protein>
    <submittedName>
        <fullName evidence="2">Uncharacterized protein</fullName>
    </submittedName>
</protein>
<feature type="region of interest" description="Disordered" evidence="1">
    <location>
        <begin position="15"/>
        <end position="34"/>
    </location>
</feature>
<dbReference type="OrthoDB" id="3057432at2759"/>
<organism evidence="2 3">
    <name type="scientific">Cristinia sonorae</name>
    <dbReference type="NCBI Taxonomy" id="1940300"/>
    <lineage>
        <taxon>Eukaryota</taxon>
        <taxon>Fungi</taxon>
        <taxon>Dikarya</taxon>
        <taxon>Basidiomycota</taxon>
        <taxon>Agaricomycotina</taxon>
        <taxon>Agaricomycetes</taxon>
        <taxon>Agaricomycetidae</taxon>
        <taxon>Agaricales</taxon>
        <taxon>Pleurotineae</taxon>
        <taxon>Stephanosporaceae</taxon>
        <taxon>Cristinia</taxon>
    </lineage>
</organism>
<dbReference type="EMBL" id="JAEVFJ010000103">
    <property type="protein sequence ID" value="KAH8068403.1"/>
    <property type="molecule type" value="Genomic_DNA"/>
</dbReference>
<name>A0A8K0UC45_9AGAR</name>
<evidence type="ECO:0000313" key="2">
    <source>
        <dbReference type="EMBL" id="KAH8068403.1"/>
    </source>
</evidence>
<accession>A0A8K0UC45</accession>
<reference evidence="2" key="1">
    <citation type="journal article" date="2021" name="New Phytol.">
        <title>Evolutionary innovations through gain and loss of genes in the ectomycorrhizal Boletales.</title>
        <authorList>
            <person name="Wu G."/>
            <person name="Miyauchi S."/>
            <person name="Morin E."/>
            <person name="Kuo A."/>
            <person name="Drula E."/>
            <person name="Varga T."/>
            <person name="Kohler A."/>
            <person name="Feng B."/>
            <person name="Cao Y."/>
            <person name="Lipzen A."/>
            <person name="Daum C."/>
            <person name="Hundley H."/>
            <person name="Pangilinan J."/>
            <person name="Johnson J."/>
            <person name="Barry K."/>
            <person name="LaButti K."/>
            <person name="Ng V."/>
            <person name="Ahrendt S."/>
            <person name="Min B."/>
            <person name="Choi I.G."/>
            <person name="Park H."/>
            <person name="Plett J.M."/>
            <person name="Magnuson J."/>
            <person name="Spatafora J.W."/>
            <person name="Nagy L.G."/>
            <person name="Henrissat B."/>
            <person name="Grigoriev I.V."/>
            <person name="Yang Z.L."/>
            <person name="Xu J."/>
            <person name="Martin F.M."/>
        </authorList>
    </citation>
    <scope>NUCLEOTIDE SEQUENCE</scope>
    <source>
        <strain evidence="2">KKN 215</strain>
    </source>
</reference>
<proteinExistence type="predicted"/>
<dbReference type="Proteomes" id="UP000813824">
    <property type="component" value="Unassembled WGS sequence"/>
</dbReference>
<evidence type="ECO:0000256" key="1">
    <source>
        <dbReference type="SAM" id="MobiDB-lite"/>
    </source>
</evidence>
<comment type="caution">
    <text evidence="2">The sequence shown here is derived from an EMBL/GenBank/DDBJ whole genome shotgun (WGS) entry which is preliminary data.</text>
</comment>
<dbReference type="AlphaFoldDB" id="A0A8K0UC45"/>
<gene>
    <name evidence="2" type="ORF">BXZ70DRAFT_903093</name>
</gene>
<evidence type="ECO:0000313" key="3">
    <source>
        <dbReference type="Proteomes" id="UP000813824"/>
    </source>
</evidence>